<evidence type="ECO:0000259" key="6">
    <source>
        <dbReference type="SMART" id="SM01144"/>
    </source>
</evidence>
<dbReference type="EC" id="2.5.1.25" evidence="1"/>
<keyword evidence="4" id="KW-0819">tRNA processing</keyword>
<dbReference type="OrthoDB" id="268835at2"/>
<keyword evidence="2" id="KW-0808">Transferase</keyword>
<dbReference type="PANTHER" id="PTHR21392:SF0">
    <property type="entry name" value="TRNA-URIDINE AMINOCARBOXYPROPYLTRANSFERASE 2"/>
    <property type="match status" value="1"/>
</dbReference>
<evidence type="ECO:0000256" key="5">
    <source>
        <dbReference type="ARBA" id="ARBA00034489"/>
    </source>
</evidence>
<comment type="similarity">
    <text evidence="5">Belongs to the TDD superfamily. DTWD2 family.</text>
</comment>
<evidence type="ECO:0000256" key="1">
    <source>
        <dbReference type="ARBA" id="ARBA00012386"/>
    </source>
</evidence>
<protein>
    <recommendedName>
        <fullName evidence="1">tRNA-uridine aminocarboxypropyltransferase</fullName>
        <ecNumber evidence="1">2.5.1.25</ecNumber>
    </recommendedName>
</protein>
<dbReference type="Proteomes" id="UP000274350">
    <property type="component" value="Chromosome"/>
</dbReference>
<dbReference type="GO" id="GO:0016432">
    <property type="term" value="F:tRNA-uridine aminocarboxypropyltransferase activity"/>
    <property type="evidence" value="ECO:0007669"/>
    <property type="project" value="UniProtKB-EC"/>
</dbReference>
<dbReference type="EMBL" id="CP051152">
    <property type="protein sequence ID" value="QJQ05842.1"/>
    <property type="molecule type" value="Genomic_DNA"/>
</dbReference>
<dbReference type="InterPro" id="IPR005636">
    <property type="entry name" value="DTW"/>
</dbReference>
<evidence type="ECO:0000313" key="8">
    <source>
        <dbReference type="Proteomes" id="UP000274350"/>
    </source>
</evidence>
<organism evidence="7 8">
    <name type="scientific">Undibacterium piscinae</name>
    <dbReference type="NCBI Taxonomy" id="2495591"/>
    <lineage>
        <taxon>Bacteria</taxon>
        <taxon>Pseudomonadati</taxon>
        <taxon>Pseudomonadota</taxon>
        <taxon>Betaproteobacteria</taxon>
        <taxon>Burkholderiales</taxon>
        <taxon>Oxalobacteraceae</taxon>
        <taxon>Undibacterium</taxon>
    </lineage>
</organism>
<dbReference type="SMART" id="SM01144">
    <property type="entry name" value="DTW"/>
    <property type="match status" value="1"/>
</dbReference>
<gene>
    <name evidence="7" type="ORF">EJG51_008280</name>
</gene>
<dbReference type="PANTHER" id="PTHR21392">
    <property type="entry name" value="TRNA-URIDINE AMINOCARBOXYPROPYLTRANSFERASE 2"/>
    <property type="match status" value="1"/>
</dbReference>
<dbReference type="KEGG" id="upi:EJG51_008280"/>
<reference evidence="7 8" key="1">
    <citation type="journal article" date="2019" name="Int. J. Syst. Evol. Microbiol.">
        <title>Undibacterium piscinae sp. nov., isolated from Korean shiner intestine.</title>
        <authorList>
            <person name="Lee S.Y."/>
            <person name="Kang W."/>
            <person name="Kim P.S."/>
            <person name="Kim H.S."/>
            <person name="Sung H."/>
            <person name="Shin N.R."/>
            <person name="Whon T.W."/>
            <person name="Yun J.H."/>
            <person name="Lee J.Y."/>
            <person name="Lee J.Y."/>
            <person name="Jung M.J."/>
            <person name="Jeong Y.S."/>
            <person name="Tak E.J."/>
            <person name="Han J.E."/>
            <person name="Hyun D.W."/>
            <person name="Kang M.S."/>
            <person name="Lee K.E."/>
            <person name="Lee B.H."/>
            <person name="Bae J.W."/>
        </authorList>
    </citation>
    <scope>NUCLEOTIDE SEQUENCE [LARGE SCALE GENOMIC DNA]</scope>
    <source>
        <strain evidence="7 8">S11R28</strain>
    </source>
</reference>
<sequence length="213" mass="24117">MDQPKNHVAQRQICPRCLRPERSCICHWIVKLESLVELIVLQHPLEVHQAKGSARLLHLSVSGSQLQIGESFEPDVLRELLMEDGKTNLLLYPDNPAERHIIPAPPVLTADQLSVPGQLRLIVLDGTWRKSRKMLYQNPLLQQLPRLALSDMPASHYRIRKAHKPDQLSTLEASCYALMQLESNGEKYQPLLDAFDGFITQQLSLNGALRPAE</sequence>
<evidence type="ECO:0000256" key="2">
    <source>
        <dbReference type="ARBA" id="ARBA00022679"/>
    </source>
</evidence>
<feature type="domain" description="DTW" evidence="6">
    <location>
        <begin position="10"/>
        <end position="207"/>
    </location>
</feature>
<evidence type="ECO:0000256" key="3">
    <source>
        <dbReference type="ARBA" id="ARBA00022691"/>
    </source>
</evidence>
<proteinExistence type="inferred from homology"/>
<dbReference type="AlphaFoldDB" id="A0A6M4A3B7"/>
<dbReference type="InterPro" id="IPR039262">
    <property type="entry name" value="DTWD2/TAPT"/>
</dbReference>
<keyword evidence="3" id="KW-0949">S-adenosyl-L-methionine</keyword>
<name>A0A6M4A3B7_9BURK</name>
<dbReference type="Pfam" id="PF03942">
    <property type="entry name" value="DTW"/>
    <property type="match status" value="1"/>
</dbReference>
<evidence type="ECO:0000313" key="7">
    <source>
        <dbReference type="EMBL" id="QJQ05842.1"/>
    </source>
</evidence>
<evidence type="ECO:0000256" key="4">
    <source>
        <dbReference type="ARBA" id="ARBA00022694"/>
    </source>
</evidence>
<accession>A0A6M4A3B7</accession>
<dbReference type="GO" id="GO:0008033">
    <property type="term" value="P:tRNA processing"/>
    <property type="evidence" value="ECO:0007669"/>
    <property type="project" value="UniProtKB-KW"/>
</dbReference>
<keyword evidence="8" id="KW-1185">Reference proteome</keyword>